<accession>A0ACB9MPD0</accession>
<evidence type="ECO:0000313" key="1">
    <source>
        <dbReference type="EMBL" id="KAI4325526.1"/>
    </source>
</evidence>
<proteinExistence type="predicted"/>
<reference evidence="2" key="1">
    <citation type="journal article" date="2023" name="Front. Plant Sci.">
        <title>Chromosomal-level genome assembly of Melastoma candidum provides insights into trichome evolution.</title>
        <authorList>
            <person name="Zhong Y."/>
            <person name="Wu W."/>
            <person name="Sun C."/>
            <person name="Zou P."/>
            <person name="Liu Y."/>
            <person name="Dai S."/>
            <person name="Zhou R."/>
        </authorList>
    </citation>
    <scope>NUCLEOTIDE SEQUENCE [LARGE SCALE GENOMIC DNA]</scope>
</reference>
<keyword evidence="2" id="KW-1185">Reference proteome</keyword>
<name>A0ACB9MPD0_9MYRT</name>
<protein>
    <submittedName>
        <fullName evidence="1">Uncharacterized protein</fullName>
    </submittedName>
</protein>
<sequence>MVDVDRRGLTPSHLAGLRRLSVRASSSSSSPTPTPTAAASLLTDAVLSHFRRLGLDVQPGLSDSEFAVLQAEFAFTFPPDLRSLLAAGLPSSPGFPDWRCPSSICSVLRLPVSAVILLISRHPSLWPRSWGARPSDADLAVQAARSALKKSPPLIPIFDHCYIPSTPAISGNPVFYVDEDRVSCCSADLTEFFHHVGGLSICSSGSDPNLTLRRERSAGEKRATGPGHLRHSTGMGGAWGRAPRWVEFWTDMAAAIDRMQRNSLSSSSMSNSSISSSSPDRCPEAQRRLATPKWVKEYMWGIGVVLREGGWSEEEVKEMVEVSAAGILESGEMVLPDNEAAMEALLLKADRWSDTLRKGGWSSEEVSEAFCLDLSRSTTCRGRRPAKELPPEVMERIARLGESVCRS</sequence>
<gene>
    <name evidence="1" type="ORF">MLD38_030914</name>
</gene>
<comment type="caution">
    <text evidence="1">The sequence shown here is derived from an EMBL/GenBank/DDBJ whole genome shotgun (WGS) entry which is preliminary data.</text>
</comment>
<dbReference type="EMBL" id="CM042888">
    <property type="protein sequence ID" value="KAI4325526.1"/>
    <property type="molecule type" value="Genomic_DNA"/>
</dbReference>
<organism evidence="1 2">
    <name type="scientific">Melastoma candidum</name>
    <dbReference type="NCBI Taxonomy" id="119954"/>
    <lineage>
        <taxon>Eukaryota</taxon>
        <taxon>Viridiplantae</taxon>
        <taxon>Streptophyta</taxon>
        <taxon>Embryophyta</taxon>
        <taxon>Tracheophyta</taxon>
        <taxon>Spermatophyta</taxon>
        <taxon>Magnoliopsida</taxon>
        <taxon>eudicotyledons</taxon>
        <taxon>Gunneridae</taxon>
        <taxon>Pentapetalae</taxon>
        <taxon>rosids</taxon>
        <taxon>malvids</taxon>
        <taxon>Myrtales</taxon>
        <taxon>Melastomataceae</taxon>
        <taxon>Melastomatoideae</taxon>
        <taxon>Melastomateae</taxon>
        <taxon>Melastoma</taxon>
    </lineage>
</organism>
<evidence type="ECO:0000313" key="2">
    <source>
        <dbReference type="Proteomes" id="UP001057402"/>
    </source>
</evidence>
<dbReference type="Proteomes" id="UP001057402">
    <property type="component" value="Chromosome 9"/>
</dbReference>